<dbReference type="Proteomes" id="UP001165064">
    <property type="component" value="Unassembled WGS sequence"/>
</dbReference>
<evidence type="ECO:0000313" key="2">
    <source>
        <dbReference type="Proteomes" id="UP001165064"/>
    </source>
</evidence>
<organism evidence="1 2">
    <name type="scientific">Ambrosiozyma monospora</name>
    <name type="common">Yeast</name>
    <name type="synonym">Endomycopsis monosporus</name>
    <dbReference type="NCBI Taxonomy" id="43982"/>
    <lineage>
        <taxon>Eukaryota</taxon>
        <taxon>Fungi</taxon>
        <taxon>Dikarya</taxon>
        <taxon>Ascomycota</taxon>
        <taxon>Saccharomycotina</taxon>
        <taxon>Pichiomycetes</taxon>
        <taxon>Pichiales</taxon>
        <taxon>Pichiaceae</taxon>
        <taxon>Ambrosiozyma</taxon>
    </lineage>
</organism>
<sequence length="142" mass="16282">MAPIYSLHHSMRGSMFINDGTPRLKCHLANAITMPHRTALHGSIAELQSTSTLIDQYMSIESTWNNHDLNGENCKFRVPLHPKSYKLNAYPFNKQTCPPNSRVQSVQCAQEKFQEKHVVDKQGIIKFEISRTYMIQSMCRGE</sequence>
<name>A0ACB5SV67_AMBMO</name>
<evidence type="ECO:0000313" key="1">
    <source>
        <dbReference type="EMBL" id="GME73519.1"/>
    </source>
</evidence>
<proteinExistence type="predicted"/>
<reference evidence="1" key="1">
    <citation type="submission" date="2023-04" db="EMBL/GenBank/DDBJ databases">
        <title>Ambrosiozyma monospora NBRC 10751.</title>
        <authorList>
            <person name="Ichikawa N."/>
            <person name="Sato H."/>
            <person name="Tonouchi N."/>
        </authorList>
    </citation>
    <scope>NUCLEOTIDE SEQUENCE</scope>
    <source>
        <strain evidence="1">NBRC 10751</strain>
    </source>
</reference>
<comment type="caution">
    <text evidence="1">The sequence shown here is derived from an EMBL/GenBank/DDBJ whole genome shotgun (WGS) entry which is preliminary data.</text>
</comment>
<keyword evidence="2" id="KW-1185">Reference proteome</keyword>
<gene>
    <name evidence="1" type="ORF">Amon02_000143500</name>
</gene>
<accession>A0ACB5SV67</accession>
<dbReference type="EMBL" id="BSXS01000693">
    <property type="protein sequence ID" value="GME73519.1"/>
    <property type="molecule type" value="Genomic_DNA"/>
</dbReference>
<protein>
    <submittedName>
        <fullName evidence="1">Unnamed protein product</fullName>
    </submittedName>
</protein>